<dbReference type="AlphaFoldDB" id="A0A9P6EMP0"/>
<sequence>MHQHNTWPLTFAVGRLEQPLLEHLALSPRKFLRQLQVGDRRPSKSMQPCSAQFLISDPTPEEMITLGLREVLQFHSIELLPGGRFLVTSRLGHGIDPQNSGINVVQLWDLGIPTLGRQPRLLGTYVGQNRDQSSVDWSQDNLFYSRSEDDSHFLVVICRRRTFEDTGAVDSLIIVLRLRPFDVAPISTFLEEIFLGVRIRSCRLTGQNLSAAMSNGSVLLFALESTGTSLVAKWKSTAKKSPKIYHYGNRIFLLDSERIAQWSIPEMTTIDTPIIAHPGHPNHLPICTFTDLLPKPNRSIAHSEPLRMMSINTQAVMPLSIAWNLKCPPQTAPLRTSCPS</sequence>
<name>A0A9P6EMP0_9AGAR</name>
<dbReference type="SUPFAM" id="SSF50978">
    <property type="entry name" value="WD40 repeat-like"/>
    <property type="match status" value="1"/>
</dbReference>
<comment type="caution">
    <text evidence="1">The sequence shown here is derived from an EMBL/GenBank/DDBJ whole genome shotgun (WGS) entry which is preliminary data.</text>
</comment>
<evidence type="ECO:0000313" key="1">
    <source>
        <dbReference type="EMBL" id="KAF9532538.1"/>
    </source>
</evidence>
<keyword evidence="2" id="KW-1185">Reference proteome</keyword>
<protein>
    <submittedName>
        <fullName evidence="1">Uncharacterized protein</fullName>
    </submittedName>
</protein>
<reference evidence="1" key="1">
    <citation type="submission" date="2020-11" db="EMBL/GenBank/DDBJ databases">
        <authorList>
            <consortium name="DOE Joint Genome Institute"/>
            <person name="Ahrendt S."/>
            <person name="Riley R."/>
            <person name="Andreopoulos W."/>
            <person name="Labutti K."/>
            <person name="Pangilinan J."/>
            <person name="Ruiz-Duenas F.J."/>
            <person name="Barrasa J.M."/>
            <person name="Sanchez-Garcia M."/>
            <person name="Camarero S."/>
            <person name="Miyauchi S."/>
            <person name="Serrano A."/>
            <person name="Linde D."/>
            <person name="Babiker R."/>
            <person name="Drula E."/>
            <person name="Ayuso-Fernandez I."/>
            <person name="Pacheco R."/>
            <person name="Padilla G."/>
            <person name="Ferreira P."/>
            <person name="Barriuso J."/>
            <person name="Kellner H."/>
            <person name="Castanera R."/>
            <person name="Alfaro M."/>
            <person name="Ramirez L."/>
            <person name="Pisabarro A.G."/>
            <person name="Kuo A."/>
            <person name="Tritt A."/>
            <person name="Lipzen A."/>
            <person name="He G."/>
            <person name="Yan M."/>
            <person name="Ng V."/>
            <person name="Cullen D."/>
            <person name="Martin F."/>
            <person name="Rosso M.-N."/>
            <person name="Henrissat B."/>
            <person name="Hibbett D."/>
            <person name="Martinez A.T."/>
            <person name="Grigoriev I.V."/>
        </authorList>
    </citation>
    <scope>NUCLEOTIDE SEQUENCE</scope>
    <source>
        <strain evidence="1">CBS 506.95</strain>
    </source>
</reference>
<dbReference type="InterPro" id="IPR036322">
    <property type="entry name" value="WD40_repeat_dom_sf"/>
</dbReference>
<evidence type="ECO:0000313" key="2">
    <source>
        <dbReference type="Proteomes" id="UP000807306"/>
    </source>
</evidence>
<dbReference type="EMBL" id="MU157831">
    <property type="protein sequence ID" value="KAF9532538.1"/>
    <property type="molecule type" value="Genomic_DNA"/>
</dbReference>
<proteinExistence type="predicted"/>
<organism evidence="1 2">
    <name type="scientific">Crepidotus variabilis</name>
    <dbReference type="NCBI Taxonomy" id="179855"/>
    <lineage>
        <taxon>Eukaryota</taxon>
        <taxon>Fungi</taxon>
        <taxon>Dikarya</taxon>
        <taxon>Basidiomycota</taxon>
        <taxon>Agaricomycotina</taxon>
        <taxon>Agaricomycetes</taxon>
        <taxon>Agaricomycetidae</taxon>
        <taxon>Agaricales</taxon>
        <taxon>Agaricineae</taxon>
        <taxon>Crepidotaceae</taxon>
        <taxon>Crepidotus</taxon>
    </lineage>
</organism>
<gene>
    <name evidence="1" type="ORF">CPB83DRAFT_626824</name>
</gene>
<dbReference type="Proteomes" id="UP000807306">
    <property type="component" value="Unassembled WGS sequence"/>
</dbReference>
<accession>A0A9P6EMP0</accession>